<proteinExistence type="evidence at transcript level"/>
<dbReference type="AlphaFoldDB" id="A0A1B3P5J1"/>
<sequence length="114" mass="12907">MKCHKEHPVDMSELLQLQKLIVPKKTETKCLLACAYKIDGMLNDKGMYDIEHAYKRAELSKNGDEKRLVNAKKLADICVKVNDVEVSDGEKGCERSALMFKCLIHNAPKLGFKL</sequence>
<name>A0A1B3P5J1_EOGHI</name>
<dbReference type="Gene3D" id="1.10.238.20">
    <property type="entry name" value="Pheromone/general odorant binding protein domain"/>
    <property type="match status" value="1"/>
</dbReference>
<dbReference type="EMBL" id="KX655912">
    <property type="protein sequence ID" value="AOG12861.1"/>
    <property type="molecule type" value="mRNA"/>
</dbReference>
<dbReference type="InterPro" id="IPR036728">
    <property type="entry name" value="PBP_GOBP_sf"/>
</dbReference>
<protein>
    <submittedName>
        <fullName evidence="1">Odorant binding protein</fullName>
    </submittedName>
</protein>
<dbReference type="GO" id="GO:0005549">
    <property type="term" value="F:odorant binding"/>
    <property type="evidence" value="ECO:0007669"/>
    <property type="project" value="InterPro"/>
</dbReference>
<dbReference type="Pfam" id="PF01395">
    <property type="entry name" value="PBP_GOBP"/>
    <property type="match status" value="1"/>
</dbReference>
<dbReference type="SUPFAM" id="SSF47565">
    <property type="entry name" value="Insect pheromone/odorant-binding proteins"/>
    <property type="match status" value="1"/>
</dbReference>
<accession>A0A1B3P5J1</accession>
<organism evidence="1">
    <name type="scientific">Eogystia hippophaecolus</name>
    <name type="common">Moth</name>
    <name type="synonym">Holcocerus hippophaecolus</name>
    <dbReference type="NCBI Taxonomy" id="1206364"/>
    <lineage>
        <taxon>Eukaryota</taxon>
        <taxon>Metazoa</taxon>
        <taxon>Ecdysozoa</taxon>
        <taxon>Arthropoda</taxon>
        <taxon>Hexapoda</taxon>
        <taxon>Insecta</taxon>
        <taxon>Pterygota</taxon>
        <taxon>Neoptera</taxon>
        <taxon>Endopterygota</taxon>
        <taxon>Lepidoptera</taxon>
        <taxon>Glossata</taxon>
        <taxon>Ditrysia</taxon>
        <taxon>Cossoidea</taxon>
        <taxon>Cossidae</taxon>
        <taxon>Cossinae</taxon>
        <taxon>Eogystia</taxon>
    </lineage>
</organism>
<evidence type="ECO:0000313" key="1">
    <source>
        <dbReference type="EMBL" id="AOG12861.1"/>
    </source>
</evidence>
<dbReference type="InterPro" id="IPR006170">
    <property type="entry name" value="PBP/GOBP"/>
</dbReference>
<reference evidence="1" key="1">
    <citation type="journal article" date="2016" name="BMC Genomics">
        <title>Antennal transcriptome analysis and expression profiles of odorant binding proteins in Eogystia hippophaecolus (Lepidoptera: Cossidae).</title>
        <authorList>
            <person name="Hu P."/>
            <person name="Tao J."/>
            <person name="Cui M."/>
            <person name="Gao C."/>
            <person name="Lu P."/>
            <person name="Luo Y."/>
        </authorList>
    </citation>
    <scope>NUCLEOTIDE SEQUENCE</scope>
</reference>
<dbReference type="CDD" id="cd23992">
    <property type="entry name" value="PBP_GOBP"/>
    <property type="match status" value="1"/>
</dbReference>